<sequence>MFGCIELISFRQRMCCINANELVELKFFTSTTNPPSASSLSSWSVALRRLLNFVLQLSGCLIGSRLAWWNSFKN</sequence>
<gene>
    <name evidence="1" type="ORF">T10_4509</name>
</gene>
<protein>
    <submittedName>
        <fullName evidence="1">Uncharacterized protein</fullName>
    </submittedName>
</protein>
<name>A0A0V1MID9_9BILA</name>
<reference evidence="1 2" key="1">
    <citation type="submission" date="2015-01" db="EMBL/GenBank/DDBJ databases">
        <title>Evolution of Trichinella species and genotypes.</title>
        <authorList>
            <person name="Korhonen P.K."/>
            <person name="Edoardo P."/>
            <person name="Giuseppe L.R."/>
            <person name="Gasser R.B."/>
        </authorList>
    </citation>
    <scope>NUCLEOTIDE SEQUENCE [LARGE SCALE GENOMIC DNA]</scope>
    <source>
        <strain evidence="1">ISS1980</strain>
    </source>
</reference>
<dbReference type="Proteomes" id="UP000054843">
    <property type="component" value="Unassembled WGS sequence"/>
</dbReference>
<keyword evidence="2" id="KW-1185">Reference proteome</keyword>
<evidence type="ECO:0000313" key="1">
    <source>
        <dbReference type="EMBL" id="KRZ71379.1"/>
    </source>
</evidence>
<comment type="caution">
    <text evidence="1">The sequence shown here is derived from an EMBL/GenBank/DDBJ whole genome shotgun (WGS) entry which is preliminary data.</text>
</comment>
<dbReference type="EMBL" id="JYDO01000097">
    <property type="protein sequence ID" value="KRZ71379.1"/>
    <property type="molecule type" value="Genomic_DNA"/>
</dbReference>
<accession>A0A0V1MID9</accession>
<organism evidence="1 2">
    <name type="scientific">Trichinella papuae</name>
    <dbReference type="NCBI Taxonomy" id="268474"/>
    <lineage>
        <taxon>Eukaryota</taxon>
        <taxon>Metazoa</taxon>
        <taxon>Ecdysozoa</taxon>
        <taxon>Nematoda</taxon>
        <taxon>Enoplea</taxon>
        <taxon>Dorylaimia</taxon>
        <taxon>Trichinellida</taxon>
        <taxon>Trichinellidae</taxon>
        <taxon>Trichinella</taxon>
    </lineage>
</organism>
<evidence type="ECO:0000313" key="2">
    <source>
        <dbReference type="Proteomes" id="UP000054843"/>
    </source>
</evidence>
<proteinExistence type="predicted"/>
<dbReference type="AlphaFoldDB" id="A0A0V1MID9"/>